<dbReference type="PANTHER" id="PTHR33498:SF1">
    <property type="entry name" value="TRANSPOSASE FOR INSERTION SEQUENCE ELEMENT IS1557"/>
    <property type="match status" value="1"/>
</dbReference>
<comment type="caution">
    <text evidence="1">The sequence shown here is derived from an EMBL/GenBank/DDBJ whole genome shotgun (WGS) entry which is preliminary data.</text>
</comment>
<dbReference type="EMBL" id="MKIQ01000005">
    <property type="protein sequence ID" value="OFI47572.1"/>
    <property type="molecule type" value="Genomic_DNA"/>
</dbReference>
<evidence type="ECO:0008006" key="3">
    <source>
        <dbReference type="Google" id="ProtNLM"/>
    </source>
</evidence>
<protein>
    <recommendedName>
        <fullName evidence="3">Transposase IS204/IS1001/IS1096/IS1165 zinc-finger domain-containing protein</fullName>
    </recommendedName>
</protein>
<sequence length="157" mass="18285">MDMFIRELLDLQDEFLKFNDNWLSYENDKYGAKCNVVTGSYQLVPSHCKNCGVEWLDSSDFYAHRNTPNKRKIQLTEINGLKIVLKLSIPRFMCRHCLSTSSSQLPSKFLLLGQSISRKLYYQVLFDLKKKITMKDIAKIRNMGYSIVYGILDKIAK</sequence>
<gene>
    <name evidence="1" type="ORF">BG262_09620</name>
</gene>
<dbReference type="RefSeq" id="WP_070787349.1">
    <property type="nucleotide sequence ID" value="NZ_MKIQ01000005.1"/>
</dbReference>
<accession>A0A9Q5JHF4</accession>
<dbReference type="OrthoDB" id="2012732at2"/>
<name>A0A9Q5JHF4_9LACT</name>
<keyword evidence="2" id="KW-1185">Reference proteome</keyword>
<reference evidence="2" key="1">
    <citation type="submission" date="2016-09" db="EMBL/GenBank/DDBJ databases">
        <title>Draft genome sequence of a novel species of the family Streptococcaceae isolated from flowers.</title>
        <authorList>
            <person name="Chuah L.-O."/>
            <person name="Yap K.-P."/>
            <person name="Thong K.L."/>
            <person name="Liong M.T."/>
            <person name="Ahmad R."/>
            <person name="Rusul G."/>
        </authorList>
    </citation>
    <scope>NUCLEOTIDE SEQUENCE [LARGE SCALE GENOMIC DNA]</scope>
    <source>
        <strain evidence="2">HibF3</strain>
    </source>
</reference>
<dbReference type="Proteomes" id="UP000177273">
    <property type="component" value="Unassembled WGS sequence"/>
</dbReference>
<dbReference type="AlphaFoldDB" id="A0A9Q5JHF4"/>
<evidence type="ECO:0000313" key="1">
    <source>
        <dbReference type="EMBL" id="OFI47572.1"/>
    </source>
</evidence>
<dbReference type="InterPro" id="IPR047951">
    <property type="entry name" value="Transpos_ISL3"/>
</dbReference>
<evidence type="ECO:0000313" key="2">
    <source>
        <dbReference type="Proteomes" id="UP000177273"/>
    </source>
</evidence>
<proteinExistence type="predicted"/>
<organism evidence="1 2">
    <name type="scientific">Floricoccus penangensis</name>
    <dbReference type="NCBI Taxonomy" id="1859475"/>
    <lineage>
        <taxon>Bacteria</taxon>
        <taxon>Bacillati</taxon>
        <taxon>Bacillota</taxon>
        <taxon>Bacilli</taxon>
        <taxon>Lactobacillales</taxon>
        <taxon>Streptococcaceae</taxon>
        <taxon>Floricoccus</taxon>
    </lineage>
</organism>
<dbReference type="PANTHER" id="PTHR33498">
    <property type="entry name" value="TRANSPOSASE FOR INSERTION SEQUENCE ELEMENT IS1557"/>
    <property type="match status" value="1"/>
</dbReference>